<dbReference type="InterPro" id="IPR022966">
    <property type="entry name" value="RNase_II/R_CS"/>
</dbReference>
<feature type="non-terminal residue" evidence="5">
    <location>
        <position position="1"/>
    </location>
</feature>
<dbReference type="PROSITE" id="PS01175">
    <property type="entry name" value="RIBONUCLEASE_II"/>
    <property type="match status" value="1"/>
</dbReference>
<dbReference type="GO" id="GO:0004519">
    <property type="term" value="F:endonuclease activity"/>
    <property type="evidence" value="ECO:0007669"/>
    <property type="project" value="TreeGrafter"/>
</dbReference>
<dbReference type="SMART" id="SM00955">
    <property type="entry name" value="RNB"/>
    <property type="match status" value="1"/>
</dbReference>
<dbReference type="InterPro" id="IPR001900">
    <property type="entry name" value="RNase_II/R"/>
</dbReference>
<dbReference type="InterPro" id="IPR012340">
    <property type="entry name" value="NA-bd_OB-fold"/>
</dbReference>
<dbReference type="GO" id="GO:0006364">
    <property type="term" value="P:rRNA processing"/>
    <property type="evidence" value="ECO:0007669"/>
    <property type="project" value="UniProtKB-KW"/>
</dbReference>
<keyword evidence="3" id="KW-0539">Nucleus</keyword>
<evidence type="ECO:0000256" key="3">
    <source>
        <dbReference type="ARBA" id="ARBA00023242"/>
    </source>
</evidence>
<proteinExistence type="predicted"/>
<name>A0A9K3D4N5_9EUKA</name>
<dbReference type="GO" id="GO:0000177">
    <property type="term" value="C:cytoplasmic exosome (RNase complex)"/>
    <property type="evidence" value="ECO:0007669"/>
    <property type="project" value="TreeGrafter"/>
</dbReference>
<dbReference type="OrthoDB" id="372421at2759"/>
<comment type="caution">
    <text evidence="5">The sequence shown here is derived from an EMBL/GenBank/DDBJ whole genome shotgun (WGS) entry which is preliminary data.</text>
</comment>
<gene>
    <name evidence="5" type="ORF">KIPB_010567</name>
</gene>
<dbReference type="GO" id="GO:0071031">
    <property type="term" value="P:nuclear mRNA surveillance of mRNA 3'-end processing"/>
    <property type="evidence" value="ECO:0007669"/>
    <property type="project" value="TreeGrafter"/>
</dbReference>
<dbReference type="GO" id="GO:0016075">
    <property type="term" value="P:rRNA catabolic process"/>
    <property type="evidence" value="ECO:0007669"/>
    <property type="project" value="TreeGrafter"/>
</dbReference>
<dbReference type="Proteomes" id="UP000265618">
    <property type="component" value="Unassembled WGS sequence"/>
</dbReference>
<feature type="non-terminal residue" evidence="5">
    <location>
        <position position="200"/>
    </location>
</feature>
<dbReference type="PANTHER" id="PTHR23355:SF35">
    <property type="entry name" value="EXOSOME COMPLEX EXONUCLEASE RRP44"/>
    <property type="match status" value="1"/>
</dbReference>
<evidence type="ECO:0000256" key="1">
    <source>
        <dbReference type="ARBA" id="ARBA00004123"/>
    </source>
</evidence>
<dbReference type="Pfam" id="PF00773">
    <property type="entry name" value="RNB"/>
    <property type="match status" value="1"/>
</dbReference>
<feature type="domain" description="RNB" evidence="4">
    <location>
        <begin position="2"/>
        <end position="176"/>
    </location>
</feature>
<evidence type="ECO:0000313" key="6">
    <source>
        <dbReference type="Proteomes" id="UP000265618"/>
    </source>
</evidence>
<protein>
    <recommendedName>
        <fullName evidence="4">RNB domain-containing protein</fullName>
    </recommendedName>
</protein>
<dbReference type="GO" id="GO:0003723">
    <property type="term" value="F:RNA binding"/>
    <property type="evidence" value="ECO:0007669"/>
    <property type="project" value="InterPro"/>
</dbReference>
<organism evidence="5 6">
    <name type="scientific">Kipferlia bialata</name>
    <dbReference type="NCBI Taxonomy" id="797122"/>
    <lineage>
        <taxon>Eukaryota</taxon>
        <taxon>Metamonada</taxon>
        <taxon>Carpediemonas-like organisms</taxon>
        <taxon>Kipferlia</taxon>
    </lineage>
</organism>
<evidence type="ECO:0000259" key="4">
    <source>
        <dbReference type="SMART" id="SM00955"/>
    </source>
</evidence>
<dbReference type="GO" id="GO:0000176">
    <property type="term" value="C:nuclear exosome (RNase complex)"/>
    <property type="evidence" value="ECO:0007669"/>
    <property type="project" value="TreeGrafter"/>
</dbReference>
<dbReference type="AlphaFoldDB" id="A0A9K3D4N5"/>
<keyword evidence="6" id="KW-1185">Reference proteome</keyword>
<evidence type="ECO:0000256" key="2">
    <source>
        <dbReference type="ARBA" id="ARBA00022552"/>
    </source>
</evidence>
<dbReference type="PANTHER" id="PTHR23355">
    <property type="entry name" value="RIBONUCLEASE"/>
    <property type="match status" value="1"/>
</dbReference>
<dbReference type="SUPFAM" id="SSF50249">
    <property type="entry name" value="Nucleic acid-binding proteins"/>
    <property type="match status" value="1"/>
</dbReference>
<keyword evidence="2" id="KW-0698">rRNA processing</keyword>
<sequence>KRIDDGSLVLDSASVHFKIDKDGKPLEVHADVHIPANAMIEEFMLLANQAVAAQIQDKFPSFALLRRHPPPPRDSFARLQALLEPYGCTLDTSSNKALADSLRLIKKTQGARFGKTLAILCTRCLSLAKYFPSGAFSYEDYGHFGLAMPIYTHFTSPIRRYADLLVHRQLSASIGLNPLASELSTLETMCLVTDNLNSRK</sequence>
<dbReference type="EMBL" id="BDIP01003977">
    <property type="protein sequence ID" value="GIQ88340.1"/>
    <property type="molecule type" value="Genomic_DNA"/>
</dbReference>
<reference evidence="5 6" key="1">
    <citation type="journal article" date="2018" name="PLoS ONE">
        <title>The draft genome of Kipferlia bialata reveals reductive genome evolution in fornicate parasites.</title>
        <authorList>
            <person name="Tanifuji G."/>
            <person name="Takabayashi S."/>
            <person name="Kume K."/>
            <person name="Takagi M."/>
            <person name="Nakayama T."/>
            <person name="Kamikawa R."/>
            <person name="Inagaki Y."/>
            <person name="Hashimoto T."/>
        </authorList>
    </citation>
    <scope>NUCLEOTIDE SEQUENCE [LARGE SCALE GENOMIC DNA]</scope>
    <source>
        <strain evidence="5">NY0173</strain>
    </source>
</reference>
<dbReference type="InterPro" id="IPR050180">
    <property type="entry name" value="RNR_Ribonuclease"/>
</dbReference>
<comment type="subcellular location">
    <subcellularLocation>
        <location evidence="1">Nucleus</location>
    </subcellularLocation>
</comment>
<dbReference type="GO" id="GO:0000175">
    <property type="term" value="F:3'-5'-RNA exonuclease activity"/>
    <property type="evidence" value="ECO:0007669"/>
    <property type="project" value="TreeGrafter"/>
</dbReference>
<accession>A0A9K3D4N5</accession>
<evidence type="ECO:0000313" key="5">
    <source>
        <dbReference type="EMBL" id="GIQ88340.1"/>
    </source>
</evidence>